<name>A0A815UQC6_9BILA</name>
<protein>
    <submittedName>
        <fullName evidence="2">Uncharacterized protein</fullName>
    </submittedName>
</protein>
<dbReference type="OrthoDB" id="10016533at2759"/>
<dbReference type="AlphaFoldDB" id="A0A815UQC6"/>
<evidence type="ECO:0000313" key="2">
    <source>
        <dbReference type="EMBL" id="CAF1519222.1"/>
    </source>
</evidence>
<organism evidence="2 5">
    <name type="scientific">Didymodactylos carnosus</name>
    <dbReference type="NCBI Taxonomy" id="1234261"/>
    <lineage>
        <taxon>Eukaryota</taxon>
        <taxon>Metazoa</taxon>
        <taxon>Spiralia</taxon>
        <taxon>Gnathifera</taxon>
        <taxon>Rotifera</taxon>
        <taxon>Eurotatoria</taxon>
        <taxon>Bdelloidea</taxon>
        <taxon>Philodinida</taxon>
        <taxon>Philodinidae</taxon>
        <taxon>Didymodactylos</taxon>
    </lineage>
</organism>
<gene>
    <name evidence="2" type="ORF">GPM918_LOCUS37477</name>
    <name evidence="1" type="ORF">OVA965_LOCUS25967</name>
    <name evidence="4" type="ORF">SRO942_LOCUS38245</name>
    <name evidence="3" type="ORF">TMI583_LOCUS26694</name>
</gene>
<evidence type="ECO:0000313" key="4">
    <source>
        <dbReference type="EMBL" id="CAF4378869.1"/>
    </source>
</evidence>
<proteinExistence type="predicted"/>
<accession>A0A815UQC6</accession>
<dbReference type="Proteomes" id="UP000682733">
    <property type="component" value="Unassembled WGS sequence"/>
</dbReference>
<evidence type="ECO:0000313" key="1">
    <source>
        <dbReference type="EMBL" id="CAF1244182.1"/>
    </source>
</evidence>
<evidence type="ECO:0000313" key="3">
    <source>
        <dbReference type="EMBL" id="CAF4051603.1"/>
    </source>
</evidence>
<dbReference type="EMBL" id="CAJOBC010089282">
    <property type="protein sequence ID" value="CAF4378869.1"/>
    <property type="molecule type" value="Genomic_DNA"/>
</dbReference>
<sequence>MLTQGQQDGGDILFAFNGLNSRIQTLFESKQLYRINFQHRQKSKFNWLCNVISPRQIQSLTLSDNPGTTGQIYQFLSKFSFDKFSDTLQSLSLYNVTSDQCKLILSKLSSFKQLTHLSIYIEEEYSNSLISLIHETILSDIIPTLKYFTC</sequence>
<dbReference type="SUPFAM" id="SSF52047">
    <property type="entry name" value="RNI-like"/>
    <property type="match status" value="1"/>
</dbReference>
<dbReference type="EMBL" id="CAJOBA010037929">
    <property type="protein sequence ID" value="CAF4051603.1"/>
    <property type="molecule type" value="Genomic_DNA"/>
</dbReference>
<dbReference type="Proteomes" id="UP000681722">
    <property type="component" value="Unassembled WGS sequence"/>
</dbReference>
<keyword evidence="5" id="KW-1185">Reference proteome</keyword>
<reference evidence="2" key="1">
    <citation type="submission" date="2021-02" db="EMBL/GenBank/DDBJ databases">
        <authorList>
            <person name="Nowell W R."/>
        </authorList>
    </citation>
    <scope>NUCLEOTIDE SEQUENCE</scope>
</reference>
<dbReference type="EMBL" id="CAJNOQ010023729">
    <property type="protein sequence ID" value="CAF1519222.1"/>
    <property type="molecule type" value="Genomic_DNA"/>
</dbReference>
<dbReference type="Proteomes" id="UP000663829">
    <property type="component" value="Unassembled WGS sequence"/>
</dbReference>
<comment type="caution">
    <text evidence="2">The sequence shown here is derived from an EMBL/GenBank/DDBJ whole genome shotgun (WGS) entry which is preliminary data.</text>
</comment>
<evidence type="ECO:0000313" key="5">
    <source>
        <dbReference type="Proteomes" id="UP000663829"/>
    </source>
</evidence>
<dbReference type="EMBL" id="CAJNOK010016384">
    <property type="protein sequence ID" value="CAF1244182.1"/>
    <property type="molecule type" value="Genomic_DNA"/>
</dbReference>
<dbReference type="Proteomes" id="UP000677228">
    <property type="component" value="Unassembled WGS sequence"/>
</dbReference>